<feature type="signal peptide" evidence="4">
    <location>
        <begin position="1"/>
        <end position="25"/>
    </location>
</feature>
<comment type="similarity">
    <text evidence="1">Belongs to the glycosyl hydrolase 30 family.</text>
</comment>
<dbReference type="Proteomes" id="UP000233748">
    <property type="component" value="Unassembled WGS sequence"/>
</dbReference>
<reference evidence="8 9" key="1">
    <citation type="submission" date="2017-11" db="EMBL/GenBank/DDBJ databases">
        <title>Xanthomonas prunicola sp. nov., a novel pathogen that affects nectarine (Prunus persica var. nectarine) trees.</title>
        <authorList>
            <person name="Lopez M."/>
            <person name="Lopez-Soriano P."/>
            <person name="Garita-Cambronero J."/>
            <person name="Beltran C."/>
            <person name="Taghouti G."/>
            <person name="Portier P."/>
            <person name="Cubero J."/>
            <person name="Fischer-Le Saux M."/>
            <person name="Marco-Noales E."/>
        </authorList>
    </citation>
    <scope>NUCLEOTIDE SEQUENCE [LARGE SCALE GENOMIC DNA]</scope>
    <source>
        <strain evidence="6 8">CFBP8353</strain>
        <strain evidence="7 9">CFBP8354</strain>
    </source>
</reference>
<evidence type="ECO:0000313" key="6">
    <source>
        <dbReference type="EMBL" id="PKV12944.1"/>
    </source>
</evidence>
<name>A0A2N3RKB8_9XANT</name>
<evidence type="ECO:0000259" key="5">
    <source>
        <dbReference type="Pfam" id="PF17189"/>
    </source>
</evidence>
<dbReference type="RefSeq" id="WP_101362531.1">
    <property type="nucleotide sequence ID" value="NZ_PHKV01000002.1"/>
</dbReference>
<keyword evidence="9" id="KW-1185">Reference proteome</keyword>
<dbReference type="InterPro" id="IPR033452">
    <property type="entry name" value="GH30_C"/>
</dbReference>
<dbReference type="SUPFAM" id="SSF51445">
    <property type="entry name" value="(Trans)glycosidases"/>
    <property type="match status" value="1"/>
</dbReference>
<dbReference type="InterPro" id="IPR013780">
    <property type="entry name" value="Glyco_hydro_b"/>
</dbReference>
<keyword evidence="6" id="KW-0326">Glycosidase</keyword>
<evidence type="ECO:0000256" key="4">
    <source>
        <dbReference type="SAM" id="SignalP"/>
    </source>
</evidence>
<keyword evidence="6" id="KW-0624">Polysaccharide degradation</keyword>
<feature type="chain" id="PRO_5015001512" evidence="4">
    <location>
        <begin position="26"/>
        <end position="384"/>
    </location>
</feature>
<evidence type="ECO:0000313" key="9">
    <source>
        <dbReference type="Proteomes" id="UP000233748"/>
    </source>
</evidence>
<sequence length="384" mass="41324">MKKPLSMLRALICAMAVLLAGPVAAQTVTITPTQTYQTVRGFGGMNGVGWINDLTPAQVDLAYGSGSGQIGLSILRMRIDPSSSGWAAQVPTATRVRALGGLVFASPWTPPAYMKSNNSLINGGKLLPRYYAAYTQHLLDFSNYMSGKGAPLYAISLQNEPDWHPDYESADWSGSDFVNYLVSEGSKFGSLKVIVGESVGFNFSITDPVLNNAAANQATSIVAGHLYGATPRDYALARSKGKQIWMTEHYMAANFNAYVWWYIRRSYGLISENGAVSKRGYAMSQFARFVRPGSVRIGATEHPYSDVSVTAYRTPDNKLVLVAVNTGTGHQRLDLTLPSGAAAQFAKYSTSSTLNVGFGGNYSVVNGKTSLYVDPQSVTTLVGN</sequence>
<comment type="caution">
    <text evidence="6">The sequence shown here is derived from an EMBL/GenBank/DDBJ whole genome shotgun (WGS) entry which is preliminary data.</text>
</comment>
<dbReference type="GO" id="GO:0016020">
    <property type="term" value="C:membrane"/>
    <property type="evidence" value="ECO:0007669"/>
    <property type="project" value="GOC"/>
</dbReference>
<dbReference type="EMBL" id="PHKW01000002">
    <property type="protein sequence ID" value="PKV17224.1"/>
    <property type="molecule type" value="Genomic_DNA"/>
</dbReference>
<evidence type="ECO:0000256" key="2">
    <source>
        <dbReference type="ARBA" id="ARBA00022729"/>
    </source>
</evidence>
<dbReference type="Pfam" id="PF17189">
    <property type="entry name" value="Glyco_hydro_30C"/>
    <property type="match status" value="1"/>
</dbReference>
<dbReference type="Gene3D" id="3.20.20.80">
    <property type="entry name" value="Glycosidases"/>
    <property type="match status" value="1"/>
</dbReference>
<feature type="domain" description="Glycosyl hydrolase family 30 beta sandwich" evidence="5">
    <location>
        <begin position="293"/>
        <end position="380"/>
    </location>
</feature>
<dbReference type="PANTHER" id="PTHR11069:SF38">
    <property type="entry name" value="GLUCURONOXYLANASE XYNC"/>
    <property type="match status" value="1"/>
</dbReference>
<protein>
    <submittedName>
        <fullName evidence="6">Xylanase</fullName>
    </submittedName>
</protein>
<dbReference type="PANTHER" id="PTHR11069">
    <property type="entry name" value="GLUCOSYLCERAMIDASE"/>
    <property type="match status" value="1"/>
</dbReference>
<dbReference type="GO" id="GO:0045493">
    <property type="term" value="P:xylan catabolic process"/>
    <property type="evidence" value="ECO:0007669"/>
    <property type="project" value="UniProtKB-KW"/>
</dbReference>
<keyword evidence="3 6" id="KW-0378">Hydrolase</keyword>
<dbReference type="EMBL" id="PHKV01000002">
    <property type="protein sequence ID" value="PKV12944.1"/>
    <property type="molecule type" value="Genomic_DNA"/>
</dbReference>
<dbReference type="OrthoDB" id="9806701at2"/>
<dbReference type="Proteomes" id="UP000233720">
    <property type="component" value="Unassembled WGS sequence"/>
</dbReference>
<dbReference type="InterPro" id="IPR001139">
    <property type="entry name" value="Glyco_hydro_30"/>
</dbReference>
<evidence type="ECO:0000256" key="3">
    <source>
        <dbReference type="ARBA" id="ARBA00022801"/>
    </source>
</evidence>
<gene>
    <name evidence="6" type="ORF">XpruCFBP8353_06565</name>
    <name evidence="7" type="ORF">XpruCFBP8354_06565</name>
</gene>
<evidence type="ECO:0000256" key="1">
    <source>
        <dbReference type="ARBA" id="ARBA00005382"/>
    </source>
</evidence>
<dbReference type="GO" id="GO:0006665">
    <property type="term" value="P:sphingolipid metabolic process"/>
    <property type="evidence" value="ECO:0007669"/>
    <property type="project" value="InterPro"/>
</dbReference>
<keyword evidence="6" id="KW-0858">Xylan degradation</keyword>
<keyword evidence="2 4" id="KW-0732">Signal</keyword>
<proteinExistence type="inferred from homology"/>
<dbReference type="SUPFAM" id="SSF51011">
    <property type="entry name" value="Glycosyl hydrolase domain"/>
    <property type="match status" value="1"/>
</dbReference>
<organism evidence="6 8">
    <name type="scientific">Xanthomonas prunicola</name>
    <dbReference type="NCBI Taxonomy" id="2053930"/>
    <lineage>
        <taxon>Bacteria</taxon>
        <taxon>Pseudomonadati</taxon>
        <taxon>Pseudomonadota</taxon>
        <taxon>Gammaproteobacteria</taxon>
        <taxon>Lysobacterales</taxon>
        <taxon>Lysobacteraceae</taxon>
        <taxon>Xanthomonas</taxon>
    </lineage>
</organism>
<dbReference type="AlphaFoldDB" id="A0A2N3RKB8"/>
<keyword evidence="6" id="KW-0119">Carbohydrate metabolism</keyword>
<evidence type="ECO:0000313" key="8">
    <source>
        <dbReference type="Proteomes" id="UP000233720"/>
    </source>
</evidence>
<dbReference type="InterPro" id="IPR017853">
    <property type="entry name" value="GH"/>
</dbReference>
<accession>A0A2N3RKB8</accession>
<dbReference type="GO" id="GO:0004348">
    <property type="term" value="F:glucosylceramidase activity"/>
    <property type="evidence" value="ECO:0007669"/>
    <property type="project" value="InterPro"/>
</dbReference>
<evidence type="ECO:0000313" key="7">
    <source>
        <dbReference type="EMBL" id="PKV17224.1"/>
    </source>
</evidence>
<dbReference type="Gene3D" id="2.60.40.1180">
    <property type="entry name" value="Golgi alpha-mannosidase II"/>
    <property type="match status" value="1"/>
</dbReference>